<dbReference type="InterPro" id="IPR036691">
    <property type="entry name" value="Endo/exonu/phosph_ase_sf"/>
</dbReference>
<evidence type="ECO:0000256" key="1">
    <source>
        <dbReference type="SAM" id="MobiDB-lite"/>
    </source>
</evidence>
<evidence type="ECO:0008006" key="4">
    <source>
        <dbReference type="Google" id="ProtNLM"/>
    </source>
</evidence>
<accession>A0AAD1T3Z6</accession>
<gene>
    <name evidence="2" type="ORF">PECUL_23A020895</name>
</gene>
<dbReference type="Gene3D" id="3.60.10.10">
    <property type="entry name" value="Endonuclease/exonuclease/phosphatase"/>
    <property type="match status" value="1"/>
</dbReference>
<organism evidence="2 3">
    <name type="scientific">Pelobates cultripes</name>
    <name type="common">Western spadefoot toad</name>
    <dbReference type="NCBI Taxonomy" id="61616"/>
    <lineage>
        <taxon>Eukaryota</taxon>
        <taxon>Metazoa</taxon>
        <taxon>Chordata</taxon>
        <taxon>Craniata</taxon>
        <taxon>Vertebrata</taxon>
        <taxon>Euteleostomi</taxon>
        <taxon>Amphibia</taxon>
        <taxon>Batrachia</taxon>
        <taxon>Anura</taxon>
        <taxon>Pelobatoidea</taxon>
        <taxon>Pelobatidae</taxon>
        <taxon>Pelobates</taxon>
    </lineage>
</organism>
<evidence type="ECO:0000313" key="2">
    <source>
        <dbReference type="EMBL" id="CAH2314814.1"/>
    </source>
</evidence>
<feature type="compositionally biased region" description="Basic and acidic residues" evidence="1">
    <location>
        <begin position="1"/>
        <end position="23"/>
    </location>
</feature>
<protein>
    <recommendedName>
        <fullName evidence="4">Endonuclease/exonuclease/phosphatase domain-containing protein</fullName>
    </recommendedName>
</protein>
<sequence length="276" mass="32304">TAPYHSRGDCDIGKVSPHQDHTVSPKKTTYDPLNIPERRTQLLRDLYIRRISIAFLQETHFSMLKSKHYPNAACSNHPTARSAGVAIFLGAKLQFHEADRLSDANGRRNLDLRRRFQRTTTPSYRLVHGIQLHNSRCSRDLRLVDCWRAMHPDDREYTHYSMIHKRYSRIVYILIEQELLTTIRTAEIGAAQWSDHGPVILKIDSPRMRPTSWAWRLQDSLLLDLTVREQVSEELTSYFTLNTPEDHIAITIWEAHKSVIRKTLMHLASKKRKEYR</sequence>
<feature type="non-terminal residue" evidence="2">
    <location>
        <position position="1"/>
    </location>
</feature>
<dbReference type="SUPFAM" id="SSF56219">
    <property type="entry name" value="DNase I-like"/>
    <property type="match status" value="1"/>
</dbReference>
<dbReference type="AlphaFoldDB" id="A0AAD1T3Z6"/>
<dbReference type="EMBL" id="OW240920">
    <property type="protein sequence ID" value="CAH2314814.1"/>
    <property type="molecule type" value="Genomic_DNA"/>
</dbReference>
<evidence type="ECO:0000313" key="3">
    <source>
        <dbReference type="Proteomes" id="UP001295444"/>
    </source>
</evidence>
<feature type="region of interest" description="Disordered" evidence="1">
    <location>
        <begin position="1"/>
        <end position="31"/>
    </location>
</feature>
<keyword evidence="3" id="KW-1185">Reference proteome</keyword>
<reference evidence="2" key="1">
    <citation type="submission" date="2022-03" db="EMBL/GenBank/DDBJ databases">
        <authorList>
            <person name="Alioto T."/>
            <person name="Alioto T."/>
            <person name="Gomez Garrido J."/>
        </authorList>
    </citation>
    <scope>NUCLEOTIDE SEQUENCE</scope>
</reference>
<dbReference type="Proteomes" id="UP001295444">
    <property type="component" value="Chromosome 09"/>
</dbReference>
<proteinExistence type="predicted"/>
<name>A0AAD1T3Z6_PELCU</name>